<gene>
    <name evidence="2" type="ORF">AV530_011371</name>
</gene>
<dbReference type="EMBL" id="LSYS01002427">
    <property type="protein sequence ID" value="OPJ86219.1"/>
    <property type="molecule type" value="Genomic_DNA"/>
</dbReference>
<dbReference type="AlphaFoldDB" id="A0A1V4KP63"/>
<evidence type="ECO:0000313" key="3">
    <source>
        <dbReference type="Proteomes" id="UP000190648"/>
    </source>
</evidence>
<dbReference type="Proteomes" id="UP000190648">
    <property type="component" value="Unassembled WGS sequence"/>
</dbReference>
<evidence type="ECO:0000313" key="2">
    <source>
        <dbReference type="EMBL" id="OPJ86219.1"/>
    </source>
</evidence>
<name>A0A1V4KP63_PATFA</name>
<reference evidence="2 3" key="1">
    <citation type="submission" date="2016-02" db="EMBL/GenBank/DDBJ databases">
        <title>Band-tailed pigeon sequencing and assembly.</title>
        <authorList>
            <person name="Soares A.E."/>
            <person name="Novak B.J."/>
            <person name="Rice E.S."/>
            <person name="O'Connell B."/>
            <person name="Chang D."/>
            <person name="Weber S."/>
            <person name="Shapiro B."/>
        </authorList>
    </citation>
    <scope>NUCLEOTIDE SEQUENCE [LARGE SCALE GENOMIC DNA]</scope>
    <source>
        <strain evidence="2">BTP2013</strain>
        <tissue evidence="2">Blood</tissue>
    </source>
</reference>
<comment type="caution">
    <text evidence="2">The sequence shown here is derived from an EMBL/GenBank/DDBJ whole genome shotgun (WGS) entry which is preliminary data.</text>
</comment>
<protein>
    <submittedName>
        <fullName evidence="2">Uncharacterized protein</fullName>
    </submittedName>
</protein>
<organism evidence="2 3">
    <name type="scientific">Patagioenas fasciata monilis</name>
    <dbReference type="NCBI Taxonomy" id="372326"/>
    <lineage>
        <taxon>Eukaryota</taxon>
        <taxon>Metazoa</taxon>
        <taxon>Chordata</taxon>
        <taxon>Craniata</taxon>
        <taxon>Vertebrata</taxon>
        <taxon>Euteleostomi</taxon>
        <taxon>Archelosauria</taxon>
        <taxon>Archosauria</taxon>
        <taxon>Dinosauria</taxon>
        <taxon>Saurischia</taxon>
        <taxon>Theropoda</taxon>
        <taxon>Coelurosauria</taxon>
        <taxon>Aves</taxon>
        <taxon>Neognathae</taxon>
        <taxon>Neoaves</taxon>
        <taxon>Columbimorphae</taxon>
        <taxon>Columbiformes</taxon>
        <taxon>Columbidae</taxon>
        <taxon>Patagioenas</taxon>
    </lineage>
</organism>
<proteinExistence type="predicted"/>
<keyword evidence="3" id="KW-1185">Reference proteome</keyword>
<evidence type="ECO:0000256" key="1">
    <source>
        <dbReference type="SAM" id="MobiDB-lite"/>
    </source>
</evidence>
<feature type="region of interest" description="Disordered" evidence="1">
    <location>
        <begin position="1"/>
        <end position="84"/>
    </location>
</feature>
<accession>A0A1V4KP63</accession>
<sequence>MTSCRAWSPRLPALCGGEKPRIRVKGTEMQSQGHPGADTLQAHSPGASTGTGSCSPQNGSSGQGGGSPGAKRASFGPSSVRGTR</sequence>